<proteinExistence type="predicted"/>
<feature type="compositionally biased region" description="Acidic residues" evidence="1">
    <location>
        <begin position="90"/>
        <end position="106"/>
    </location>
</feature>
<comment type="caution">
    <text evidence="2">The sequence shown here is derived from an EMBL/GenBank/DDBJ whole genome shotgun (WGS) entry which is preliminary data.</text>
</comment>
<keyword evidence="3" id="KW-1185">Reference proteome</keyword>
<reference evidence="2" key="1">
    <citation type="submission" date="2017-12" db="EMBL/GenBank/DDBJ databases">
        <title>Gene loss provides genomic basis for host adaptation in cereal stripe rust fungi.</title>
        <authorList>
            <person name="Xia C."/>
        </authorList>
    </citation>
    <scope>NUCLEOTIDE SEQUENCE [LARGE SCALE GENOMIC DNA]</scope>
    <source>
        <strain evidence="2">93-210</strain>
    </source>
</reference>
<gene>
    <name evidence="2" type="ORF">PSTT_05983</name>
</gene>
<dbReference type="VEuPathDB" id="FungiDB:PSTT_05983"/>
<dbReference type="AlphaFoldDB" id="A0A2S4VLZ3"/>
<protein>
    <submittedName>
        <fullName evidence="2">Uncharacterized protein</fullName>
    </submittedName>
</protein>
<dbReference type="Proteomes" id="UP000239156">
    <property type="component" value="Unassembled WGS sequence"/>
</dbReference>
<dbReference type="EMBL" id="PKSL01000045">
    <property type="protein sequence ID" value="POW10556.1"/>
    <property type="molecule type" value="Genomic_DNA"/>
</dbReference>
<organism evidence="2 3">
    <name type="scientific">Puccinia striiformis</name>
    <dbReference type="NCBI Taxonomy" id="27350"/>
    <lineage>
        <taxon>Eukaryota</taxon>
        <taxon>Fungi</taxon>
        <taxon>Dikarya</taxon>
        <taxon>Basidiomycota</taxon>
        <taxon>Pucciniomycotina</taxon>
        <taxon>Pucciniomycetes</taxon>
        <taxon>Pucciniales</taxon>
        <taxon>Pucciniaceae</taxon>
        <taxon>Puccinia</taxon>
    </lineage>
</organism>
<sequence length="162" mass="18074">MKTTTTSGRQLIVTQTGIRYSKLNRLGYCDPVKHVSLGMMHNWMEGVLMHHFREHWGFQTLSTKEKRRRGGDQGPSAKRPRLDLTQAETQLDEEEPSDTDDDEDFELNQGASGGSALADVILPTSVNAKNTAIAKVFAITDNRIQGNKADIVKYCYQSGETT</sequence>
<evidence type="ECO:0000256" key="1">
    <source>
        <dbReference type="SAM" id="MobiDB-lite"/>
    </source>
</evidence>
<evidence type="ECO:0000313" key="2">
    <source>
        <dbReference type="EMBL" id="POW10556.1"/>
    </source>
</evidence>
<evidence type="ECO:0000313" key="3">
    <source>
        <dbReference type="Proteomes" id="UP000239156"/>
    </source>
</evidence>
<feature type="region of interest" description="Disordered" evidence="1">
    <location>
        <begin position="62"/>
        <end position="109"/>
    </location>
</feature>
<name>A0A2S4VLZ3_9BASI</name>
<accession>A0A2S4VLZ3</accession>